<evidence type="ECO:0000259" key="1">
    <source>
        <dbReference type="Pfam" id="PF01863"/>
    </source>
</evidence>
<gene>
    <name evidence="2" type="ORF">DIC32_06375</name>
</gene>
<dbReference type="PANTHER" id="PTHR30399">
    <property type="entry name" value="UNCHARACTERIZED PROTEIN YGJP"/>
    <property type="match status" value="1"/>
</dbReference>
<dbReference type="PANTHER" id="PTHR30399:SF1">
    <property type="entry name" value="UTP PYROPHOSPHATASE"/>
    <property type="match status" value="1"/>
</dbReference>
<dbReference type="EMBL" id="DPXL01000083">
    <property type="protein sequence ID" value="HCM31241.1"/>
    <property type="molecule type" value="Genomic_DNA"/>
</dbReference>
<organism evidence="2 3">
    <name type="scientific">Acinetobacter radioresistens</name>
    <dbReference type="NCBI Taxonomy" id="40216"/>
    <lineage>
        <taxon>Bacteria</taxon>
        <taxon>Pseudomonadati</taxon>
        <taxon>Pseudomonadota</taxon>
        <taxon>Gammaproteobacteria</taxon>
        <taxon>Moraxellales</taxon>
        <taxon>Moraxellaceae</taxon>
        <taxon>Acinetobacter</taxon>
    </lineage>
</organism>
<feature type="domain" description="YgjP-like metallopeptidase" evidence="1">
    <location>
        <begin position="18"/>
        <end position="215"/>
    </location>
</feature>
<dbReference type="CDD" id="cd07344">
    <property type="entry name" value="M48_yhfN_like"/>
    <property type="match status" value="1"/>
</dbReference>
<protein>
    <recommendedName>
        <fullName evidence="1">YgjP-like metallopeptidase domain-containing protein</fullName>
    </recommendedName>
</protein>
<dbReference type="Proteomes" id="UP000262257">
    <property type="component" value="Unassembled WGS sequence"/>
</dbReference>
<accession>A0A3D3G4D6</accession>
<dbReference type="AlphaFoldDB" id="A0A3D3G4D6"/>
<reference evidence="2 3" key="1">
    <citation type="journal article" date="2018" name="Nat. Biotechnol.">
        <title>A standardized bacterial taxonomy based on genome phylogeny substantially revises the tree of life.</title>
        <authorList>
            <person name="Parks D.H."/>
            <person name="Chuvochina M."/>
            <person name="Waite D.W."/>
            <person name="Rinke C."/>
            <person name="Skarshewski A."/>
            <person name="Chaumeil P.A."/>
            <person name="Hugenholtz P."/>
        </authorList>
    </citation>
    <scope>NUCLEOTIDE SEQUENCE [LARGE SCALE GENOMIC DNA]</scope>
    <source>
        <strain evidence="2">UBA10045</strain>
    </source>
</reference>
<proteinExistence type="predicted"/>
<sequence length="224" mass="26270">MQQAELPEIRIVRHATAKRLRLRVEPQGVRLTVPLRCTKKQIEQFLSQAENWLLETWHKQQSQIPDLFSIPESIKFFNCPAELAIKQCAQKNSFILNIEQQILINQNHPEHSLKACVIDQAKQLLPDYLESISQEIGLPYKTCSIRQPKTRWGSCSSVHDIMLHAGAILMPKQLVRYLCIHELAHTRHFNHSPLFWAEVARHDPDYLVHRQQLKSYKLPGWWYI</sequence>
<evidence type="ECO:0000313" key="3">
    <source>
        <dbReference type="Proteomes" id="UP000262257"/>
    </source>
</evidence>
<comment type="caution">
    <text evidence="2">The sequence shown here is derived from an EMBL/GenBank/DDBJ whole genome shotgun (WGS) entry which is preliminary data.</text>
</comment>
<evidence type="ECO:0000313" key="2">
    <source>
        <dbReference type="EMBL" id="HCM31241.1"/>
    </source>
</evidence>
<dbReference type="Gene3D" id="3.30.2010.10">
    <property type="entry name" value="Metalloproteases ('zincins'), catalytic domain"/>
    <property type="match status" value="1"/>
</dbReference>
<name>A0A3D3G4D6_ACIRA</name>
<dbReference type="InterPro" id="IPR053136">
    <property type="entry name" value="UTP_pyrophosphatase-like"/>
</dbReference>
<dbReference type="Pfam" id="PF01863">
    <property type="entry name" value="YgjP-like"/>
    <property type="match status" value="1"/>
</dbReference>
<dbReference type="InterPro" id="IPR002725">
    <property type="entry name" value="YgjP-like_metallopeptidase"/>
</dbReference>